<accession>A0A2G5DF60</accession>
<dbReference type="OrthoDB" id="1897224at2759"/>
<dbReference type="AlphaFoldDB" id="A0A2G5DF60"/>
<sequence>NWVLQEQNDIDELLKGLKDDAEDEVKLRILAELNIKHNEEYCENRAILALDNAPSFFCPPWGSTFENSYLWLAGFRPSLLIQLLYTLSGAQIESHLEEFLQGIRKGDLGELSAEQLNLVNELQCKIIQEEEKLTTLMASLQEKIADRPLALLAYESDLHSSETGGDLDQAVHASALALSSVLVESDTLRVNTLKEMVKILTPLQGVDFLVATMKLHLSVHHWGKTRDHQYGRCNNNNT</sequence>
<evidence type="ECO:0000313" key="3">
    <source>
        <dbReference type="Proteomes" id="UP000230069"/>
    </source>
</evidence>
<dbReference type="InParanoid" id="A0A2G5DF60"/>
<dbReference type="Proteomes" id="UP000230069">
    <property type="component" value="Unassembled WGS sequence"/>
</dbReference>
<feature type="domain" description="DOG1" evidence="1">
    <location>
        <begin position="1"/>
        <end position="229"/>
    </location>
</feature>
<evidence type="ECO:0000313" key="2">
    <source>
        <dbReference type="EMBL" id="PIA42170.1"/>
    </source>
</evidence>
<gene>
    <name evidence="2" type="ORF">AQUCO_02100199v1</name>
</gene>
<evidence type="ECO:0000259" key="1">
    <source>
        <dbReference type="PROSITE" id="PS51806"/>
    </source>
</evidence>
<dbReference type="PANTHER" id="PTHR46354">
    <property type="entry name" value="DOG1 DOMAIN-CONTAINING PROTEIN"/>
    <property type="match status" value="1"/>
</dbReference>
<name>A0A2G5DF60_AQUCA</name>
<dbReference type="InterPro" id="IPR025422">
    <property type="entry name" value="TGA_domain"/>
</dbReference>
<proteinExistence type="predicted"/>
<dbReference type="GO" id="GO:0043565">
    <property type="term" value="F:sequence-specific DNA binding"/>
    <property type="evidence" value="ECO:0007669"/>
    <property type="project" value="InterPro"/>
</dbReference>
<dbReference type="GO" id="GO:0006351">
    <property type="term" value="P:DNA-templated transcription"/>
    <property type="evidence" value="ECO:0007669"/>
    <property type="project" value="InterPro"/>
</dbReference>
<feature type="non-terminal residue" evidence="2">
    <location>
        <position position="1"/>
    </location>
</feature>
<dbReference type="Pfam" id="PF14144">
    <property type="entry name" value="DOG1"/>
    <property type="match status" value="1"/>
</dbReference>
<reference evidence="2 3" key="1">
    <citation type="submission" date="2017-09" db="EMBL/GenBank/DDBJ databases">
        <title>WGS assembly of Aquilegia coerulea Goldsmith.</title>
        <authorList>
            <person name="Hodges S."/>
            <person name="Kramer E."/>
            <person name="Nordborg M."/>
            <person name="Tomkins J."/>
            <person name="Borevitz J."/>
            <person name="Derieg N."/>
            <person name="Yan J."/>
            <person name="Mihaltcheva S."/>
            <person name="Hayes R.D."/>
            <person name="Rokhsar D."/>
        </authorList>
    </citation>
    <scope>NUCLEOTIDE SEQUENCE [LARGE SCALE GENOMIC DNA]</scope>
    <source>
        <strain evidence="3">cv. Goldsmith</strain>
    </source>
</reference>
<dbReference type="STRING" id="218851.A0A2G5DF60"/>
<dbReference type="PROSITE" id="PS51806">
    <property type="entry name" value="DOG1"/>
    <property type="match status" value="1"/>
</dbReference>
<protein>
    <recommendedName>
        <fullName evidence="1">DOG1 domain-containing protein</fullName>
    </recommendedName>
</protein>
<organism evidence="2 3">
    <name type="scientific">Aquilegia coerulea</name>
    <name type="common">Rocky mountain columbine</name>
    <dbReference type="NCBI Taxonomy" id="218851"/>
    <lineage>
        <taxon>Eukaryota</taxon>
        <taxon>Viridiplantae</taxon>
        <taxon>Streptophyta</taxon>
        <taxon>Embryophyta</taxon>
        <taxon>Tracheophyta</taxon>
        <taxon>Spermatophyta</taxon>
        <taxon>Magnoliopsida</taxon>
        <taxon>Ranunculales</taxon>
        <taxon>Ranunculaceae</taxon>
        <taxon>Thalictroideae</taxon>
        <taxon>Aquilegia</taxon>
    </lineage>
</organism>
<dbReference type="FunCoup" id="A0A2G5DF60">
    <property type="interactions" value="71"/>
</dbReference>
<keyword evidence="3" id="KW-1185">Reference proteome</keyword>
<dbReference type="PANTHER" id="PTHR46354:SF7">
    <property type="entry name" value="PROTEIN DOG1-LIKE 1"/>
    <property type="match status" value="1"/>
</dbReference>
<dbReference type="EMBL" id="KZ305038">
    <property type="protein sequence ID" value="PIA42170.1"/>
    <property type="molecule type" value="Genomic_DNA"/>
</dbReference>
<dbReference type="InterPro" id="IPR051886">
    <property type="entry name" value="Seed_Dev/Stress_Resp_Reg"/>
</dbReference>